<dbReference type="EMBL" id="VSRR010045122">
    <property type="protein sequence ID" value="MPC77147.1"/>
    <property type="molecule type" value="Genomic_DNA"/>
</dbReference>
<evidence type="ECO:0000313" key="3">
    <source>
        <dbReference type="Proteomes" id="UP000324222"/>
    </source>
</evidence>
<evidence type="ECO:0000313" key="2">
    <source>
        <dbReference type="EMBL" id="MPC77147.1"/>
    </source>
</evidence>
<gene>
    <name evidence="2" type="ORF">E2C01_071594</name>
</gene>
<protein>
    <submittedName>
        <fullName evidence="2">Uncharacterized protein</fullName>
    </submittedName>
</protein>
<reference evidence="2 3" key="1">
    <citation type="submission" date="2019-05" db="EMBL/GenBank/DDBJ databases">
        <title>Another draft genome of Portunus trituberculatus and its Hox gene families provides insights of decapod evolution.</title>
        <authorList>
            <person name="Jeong J.-H."/>
            <person name="Song I."/>
            <person name="Kim S."/>
            <person name="Choi T."/>
            <person name="Kim D."/>
            <person name="Ryu S."/>
            <person name="Kim W."/>
        </authorList>
    </citation>
    <scope>NUCLEOTIDE SEQUENCE [LARGE SCALE GENOMIC DNA]</scope>
    <source>
        <tissue evidence="2">Muscle</tissue>
    </source>
</reference>
<dbReference type="Proteomes" id="UP000324222">
    <property type="component" value="Unassembled WGS sequence"/>
</dbReference>
<keyword evidence="3" id="KW-1185">Reference proteome</keyword>
<dbReference type="AlphaFoldDB" id="A0A5B7I6L8"/>
<sequence length="68" mass="7848">MGCHTYRDVHRARPPTSRPECGNLLLIFLFSPPAAWTEQVSSPPPRVLPHSYLDAHERFPGRRKGRKR</sequence>
<feature type="region of interest" description="Disordered" evidence="1">
    <location>
        <begin position="39"/>
        <end position="68"/>
    </location>
</feature>
<organism evidence="2 3">
    <name type="scientific">Portunus trituberculatus</name>
    <name type="common">Swimming crab</name>
    <name type="synonym">Neptunus trituberculatus</name>
    <dbReference type="NCBI Taxonomy" id="210409"/>
    <lineage>
        <taxon>Eukaryota</taxon>
        <taxon>Metazoa</taxon>
        <taxon>Ecdysozoa</taxon>
        <taxon>Arthropoda</taxon>
        <taxon>Crustacea</taxon>
        <taxon>Multicrustacea</taxon>
        <taxon>Malacostraca</taxon>
        <taxon>Eumalacostraca</taxon>
        <taxon>Eucarida</taxon>
        <taxon>Decapoda</taxon>
        <taxon>Pleocyemata</taxon>
        <taxon>Brachyura</taxon>
        <taxon>Eubrachyura</taxon>
        <taxon>Portunoidea</taxon>
        <taxon>Portunidae</taxon>
        <taxon>Portuninae</taxon>
        <taxon>Portunus</taxon>
    </lineage>
</organism>
<accession>A0A5B7I6L8</accession>
<evidence type="ECO:0000256" key="1">
    <source>
        <dbReference type="SAM" id="MobiDB-lite"/>
    </source>
</evidence>
<name>A0A5B7I6L8_PORTR</name>
<proteinExistence type="predicted"/>
<comment type="caution">
    <text evidence="2">The sequence shown here is derived from an EMBL/GenBank/DDBJ whole genome shotgun (WGS) entry which is preliminary data.</text>
</comment>